<reference evidence="1" key="1">
    <citation type="submission" date="2023-03" db="EMBL/GenBank/DDBJ databases">
        <title>Massive genome expansion in bonnet fungi (Mycena s.s.) driven by repeated elements and novel gene families across ecological guilds.</title>
        <authorList>
            <consortium name="Lawrence Berkeley National Laboratory"/>
            <person name="Harder C.B."/>
            <person name="Miyauchi S."/>
            <person name="Viragh M."/>
            <person name="Kuo A."/>
            <person name="Thoen E."/>
            <person name="Andreopoulos B."/>
            <person name="Lu D."/>
            <person name="Skrede I."/>
            <person name="Drula E."/>
            <person name="Henrissat B."/>
            <person name="Morin E."/>
            <person name="Kohler A."/>
            <person name="Barry K."/>
            <person name="LaButti K."/>
            <person name="Morin E."/>
            <person name="Salamov A."/>
            <person name="Lipzen A."/>
            <person name="Mereny Z."/>
            <person name="Hegedus B."/>
            <person name="Baldrian P."/>
            <person name="Stursova M."/>
            <person name="Weitz H."/>
            <person name="Taylor A."/>
            <person name="Grigoriev I.V."/>
            <person name="Nagy L.G."/>
            <person name="Martin F."/>
            <person name="Kauserud H."/>
        </authorList>
    </citation>
    <scope>NUCLEOTIDE SEQUENCE</scope>
    <source>
        <strain evidence="1">9144</strain>
    </source>
</reference>
<sequence length="192" mass="21278">MTINSAPRPRPALADERLRMHAAPRARALPPAAVLQEAALAFGAAFVAPLRSRFLGAHFAPREREVNTVFLATHFVVRHREALLWSCGAGAGWVRTGKATRTTARDLENNLRKAESRAPCVVDPWTKMSTTYSWVSMDRYSPTWRSLAPAVRMARDECLGADGERAWDTFRRLVMEDLECGDHGALVHAVAS</sequence>
<organism evidence="1 2">
    <name type="scientific">Mycena pura</name>
    <dbReference type="NCBI Taxonomy" id="153505"/>
    <lineage>
        <taxon>Eukaryota</taxon>
        <taxon>Fungi</taxon>
        <taxon>Dikarya</taxon>
        <taxon>Basidiomycota</taxon>
        <taxon>Agaricomycotina</taxon>
        <taxon>Agaricomycetes</taxon>
        <taxon>Agaricomycetidae</taxon>
        <taxon>Agaricales</taxon>
        <taxon>Marasmiineae</taxon>
        <taxon>Mycenaceae</taxon>
        <taxon>Mycena</taxon>
    </lineage>
</organism>
<gene>
    <name evidence="1" type="ORF">GGX14DRAFT_643568</name>
</gene>
<proteinExistence type="predicted"/>
<comment type="caution">
    <text evidence="1">The sequence shown here is derived from an EMBL/GenBank/DDBJ whole genome shotgun (WGS) entry which is preliminary data.</text>
</comment>
<dbReference type="AlphaFoldDB" id="A0AAD6V9A1"/>
<evidence type="ECO:0000313" key="1">
    <source>
        <dbReference type="EMBL" id="KAJ7206393.1"/>
    </source>
</evidence>
<name>A0AAD6V9A1_9AGAR</name>
<dbReference type="EMBL" id="JARJCW010000040">
    <property type="protein sequence ID" value="KAJ7206393.1"/>
    <property type="molecule type" value="Genomic_DNA"/>
</dbReference>
<accession>A0AAD6V9A1</accession>
<evidence type="ECO:0000313" key="2">
    <source>
        <dbReference type="Proteomes" id="UP001219525"/>
    </source>
</evidence>
<dbReference type="Proteomes" id="UP001219525">
    <property type="component" value="Unassembled WGS sequence"/>
</dbReference>
<keyword evidence="2" id="KW-1185">Reference proteome</keyword>
<protein>
    <submittedName>
        <fullName evidence="1">Uncharacterized protein</fullName>
    </submittedName>
</protein>